<evidence type="ECO:0000256" key="3">
    <source>
        <dbReference type="SAM" id="Phobius"/>
    </source>
</evidence>
<evidence type="ECO:0000256" key="2">
    <source>
        <dbReference type="SAM" id="MobiDB-lite"/>
    </source>
</evidence>
<keyword evidence="3" id="KW-1133">Transmembrane helix</keyword>
<gene>
    <name evidence="4" type="ORF">MNBD_PLANCTO02-2704</name>
</gene>
<evidence type="ECO:0000313" key="4">
    <source>
        <dbReference type="EMBL" id="VAX41898.1"/>
    </source>
</evidence>
<keyword evidence="3" id="KW-0812">Transmembrane</keyword>
<feature type="region of interest" description="Disordered" evidence="2">
    <location>
        <begin position="664"/>
        <end position="683"/>
    </location>
</feature>
<proteinExistence type="predicted"/>
<accession>A0A3B1DZN2</accession>
<feature type="coiled-coil region" evidence="1">
    <location>
        <begin position="935"/>
        <end position="985"/>
    </location>
</feature>
<reference evidence="4" key="1">
    <citation type="submission" date="2018-06" db="EMBL/GenBank/DDBJ databases">
        <authorList>
            <person name="Zhirakovskaya E."/>
        </authorList>
    </citation>
    <scope>NUCLEOTIDE SEQUENCE</scope>
</reference>
<feature type="transmembrane region" description="Helical" evidence="3">
    <location>
        <begin position="21"/>
        <end position="47"/>
    </location>
</feature>
<dbReference type="AlphaFoldDB" id="A0A3B1DZN2"/>
<evidence type="ECO:0008006" key="5">
    <source>
        <dbReference type="Google" id="ProtNLM"/>
    </source>
</evidence>
<keyword evidence="3" id="KW-0472">Membrane</keyword>
<feature type="transmembrane region" description="Helical" evidence="3">
    <location>
        <begin position="53"/>
        <end position="71"/>
    </location>
</feature>
<organism evidence="4">
    <name type="scientific">hydrothermal vent metagenome</name>
    <dbReference type="NCBI Taxonomy" id="652676"/>
    <lineage>
        <taxon>unclassified sequences</taxon>
        <taxon>metagenomes</taxon>
        <taxon>ecological metagenomes</taxon>
    </lineage>
</organism>
<feature type="region of interest" description="Disordered" evidence="2">
    <location>
        <begin position="1099"/>
        <end position="1126"/>
    </location>
</feature>
<keyword evidence="1" id="KW-0175">Coiled coil</keyword>
<feature type="transmembrane region" description="Helical" evidence="3">
    <location>
        <begin position="151"/>
        <end position="168"/>
    </location>
</feature>
<name>A0A3B1DZN2_9ZZZZ</name>
<protein>
    <recommendedName>
        <fullName evidence="5">DUF4175 family protein</fullName>
    </recommendedName>
</protein>
<dbReference type="EMBL" id="UOGL01000597">
    <property type="protein sequence ID" value="VAX41898.1"/>
    <property type="molecule type" value="Genomic_DNA"/>
</dbReference>
<evidence type="ECO:0000256" key="1">
    <source>
        <dbReference type="SAM" id="Coils"/>
    </source>
</evidence>
<sequence length="1212" mass="138811">MTQSRLITQLSIIRHKVRVALWVRGGSCVLAALLLLLFVVCTGDWLFHFDDPGVRLILGLATLVAVGWIAWRYLVNPLLQPLDNVHLANRVEDRFPLFKESFSSSISFLEHQTDARSGSPALQKKVIDQTLQQAQEIDITDVLETKSLRRAGLIALGVCLFVGTIVSWNRVDSATAMERLVFPFSAQPWPRKIELQFVNESLQPIQTIKQQVARNETIELFVINNKGKNGKGNLPDDLTLEYQFGDDPLIREKMHRGTLTDKKGNRQTVGTFLLIARKGPLKFRAVGGDNINQPMQVVEVVAPPTIKKLQVRLFPPVYTQKKPYNLPVNVGHLRALVGTRVEIDITTSHPVLSAELHHKGEPAQKMNSSQAIRSSKNNHRFSASFVLTRPEISSYWFELTDLKNFKNHQPIRYDLQGLLDANPNVYIAQPSADISVTPHAIILLHIVAKDDWGIRQIDFVTVRRDIEQKNRQTDSLFVSSKNIKEKSVSLPWQLATLQLPLGAQLEFYAEVTDTYNINKPHVIRSLARVLTVVSPHQKEEELIVRELGLVEELRRSFRMQQDSHEHILGLSLQLQQAGKLRIADLDLLKRAELDQRQIASRLVNPTDGIEVRAKQLQQEFVQNKISSTQMQNRLTDLINTLRRLRQISLSKIEKSLTQSRKIVETNSTNQSVSKRKESQAKKETLHELQIAGREQQEVIDTLDELLSEYSFWRSRQQIAEDFNKLIESQEGLISKTKELSKQTFGKETSQLTPQQRADLARLAQQQTRLATEHADFLKRLRKMVTSSKKEDVSFDSLRRILQEIGQQTTENHMRQAAGHLLTNRIGQAKQEQKQVLENLKNSRDALQNREPDKNELLLKKMKQVATQLKNLEQQQAELLKKREQTEQLTNKQQREQQLMQLRKQQQVLQSKATRQTRTLQRLRSRKASAALRRAARRMQQAADVMEQSNATEEQREALDDLAQSRRELAREQQQIEQQLAIEKMEKFFDIITTLVKRQEGIITETKRLQTAHTKRKRWSRGLLKSLKVVTDAQAQLSKEVKTISIELSQAKILSISLSGTARNMNRAVRQLSKKNTGNETQGFEEAAKRRLVQLARAIRSQTKAEQDASNTGGSGKTSQKEPVSNEVISPLTQLKVMKMLQKEILTRTKELNKQIKKEGTLTPEQASELESLTEEQSLLTDRFRQMLRLYEQFEEKQLEEGLKKKKKKGILK</sequence>
<feature type="coiled-coil region" evidence="1">
    <location>
        <begin position="829"/>
        <end position="911"/>
    </location>
</feature>
<feature type="compositionally biased region" description="Basic and acidic residues" evidence="2">
    <location>
        <begin position="674"/>
        <end position="683"/>
    </location>
</feature>